<gene>
    <name evidence="6" type="ORF">B7463_g6880</name>
</gene>
<dbReference type="PANTHER" id="PTHR15157">
    <property type="entry name" value="UV RADIATION RESISTANCE-ASSOCIATED GENE PROTEIN"/>
    <property type="match status" value="1"/>
</dbReference>
<evidence type="ECO:0000256" key="3">
    <source>
        <dbReference type="ARBA" id="ARBA00023054"/>
    </source>
</evidence>
<organism evidence="6 7">
    <name type="scientific">Scytalidium lignicola</name>
    <name type="common">Hyphomycete</name>
    <dbReference type="NCBI Taxonomy" id="5539"/>
    <lineage>
        <taxon>Eukaryota</taxon>
        <taxon>Fungi</taxon>
        <taxon>Dikarya</taxon>
        <taxon>Ascomycota</taxon>
        <taxon>Pezizomycotina</taxon>
        <taxon>Leotiomycetes</taxon>
        <taxon>Leotiomycetes incertae sedis</taxon>
        <taxon>Scytalidium</taxon>
    </lineage>
</organism>
<feature type="coiled-coil region" evidence="4">
    <location>
        <begin position="226"/>
        <end position="253"/>
    </location>
</feature>
<dbReference type="GO" id="GO:0005768">
    <property type="term" value="C:endosome"/>
    <property type="evidence" value="ECO:0007669"/>
    <property type="project" value="TreeGrafter"/>
</dbReference>
<evidence type="ECO:0000256" key="2">
    <source>
        <dbReference type="ARBA" id="ARBA00013807"/>
    </source>
</evidence>
<feature type="non-terminal residue" evidence="6">
    <location>
        <position position="506"/>
    </location>
</feature>
<comment type="similarity">
    <text evidence="1">Belongs to the ATG14 family.</text>
</comment>
<name>A0A3E2H7W4_SCYLI</name>
<dbReference type="Proteomes" id="UP000258309">
    <property type="component" value="Unassembled WGS sequence"/>
</dbReference>
<evidence type="ECO:0000256" key="4">
    <source>
        <dbReference type="SAM" id="Coils"/>
    </source>
</evidence>
<keyword evidence="7" id="KW-1185">Reference proteome</keyword>
<keyword evidence="3 4" id="KW-0175">Coiled coil</keyword>
<comment type="caution">
    <text evidence="6">The sequence shown here is derived from an EMBL/GenBank/DDBJ whole genome shotgun (WGS) entry which is preliminary data.</text>
</comment>
<sequence length="506" mass="57014">MTTEPARPLLLPQNRRLRHLQGVYIRNITLSRPRGKTIDDAGLNKSPQKLEALREPQLQHSHSSTDLRSRPPGARRQSTHWVGASPDYRQKKLEDVIDSRMVDTFFSLHVEGQEQPVYISEVVNKAMNATFRFFDLNDFAPAVTRLDTFTIRVWVKRNDFIPLIEEKVNLQALQFIGTLENHPFPPNCIVFHLVDGIYTAELTSRPVQPRPGPTLPTSSYNALMRLSNLDESIQDALATREELANQINAILRDTPVDKAPQAQEEAALATSFTAAERRLLKTSIRRRAELKSSILARHEAIKIGGEVQSHAQEDVSNAQEKLEESQKLLQSTSERIHGQRRRICEELTQIFHIDPTPQAPLLFTICGLPLPNTSFNDNDIDEDVISAALGFVARLVDMLQYYLSVPIPYPVYPYGSRSTIRDPISILADNQRLFPLYMKGAVRFRFDYGVFLLNKDIEALAESQGLKVIDIRHTLPNLKYVLYVASAGTSELPARKAGGVRGLLAG</sequence>
<evidence type="ECO:0000256" key="1">
    <source>
        <dbReference type="ARBA" id="ARBA00009574"/>
    </source>
</evidence>
<dbReference type="GO" id="GO:0035493">
    <property type="term" value="P:SNARE complex assembly"/>
    <property type="evidence" value="ECO:0007669"/>
    <property type="project" value="TreeGrafter"/>
</dbReference>
<evidence type="ECO:0000256" key="5">
    <source>
        <dbReference type="SAM" id="MobiDB-lite"/>
    </source>
</evidence>
<accession>A0A3E2H7W4</accession>
<protein>
    <recommendedName>
        <fullName evidence="2">Autophagy-related protein 14</fullName>
    </recommendedName>
</protein>
<dbReference type="OrthoDB" id="72772at2759"/>
<evidence type="ECO:0000313" key="6">
    <source>
        <dbReference type="EMBL" id="RFU29470.1"/>
    </source>
</evidence>
<dbReference type="GO" id="GO:0000323">
    <property type="term" value="C:lytic vacuole"/>
    <property type="evidence" value="ECO:0007669"/>
    <property type="project" value="TreeGrafter"/>
</dbReference>
<dbReference type="GO" id="GO:0032991">
    <property type="term" value="C:protein-containing complex"/>
    <property type="evidence" value="ECO:0007669"/>
    <property type="project" value="UniProtKB-ARBA"/>
</dbReference>
<dbReference type="AlphaFoldDB" id="A0A3E2H7W4"/>
<dbReference type="InterPro" id="IPR018791">
    <property type="entry name" value="UV_resistance/autophagy_Atg14"/>
</dbReference>
<dbReference type="STRING" id="5539.A0A3E2H7W4"/>
<dbReference type="EMBL" id="NCSJ02000127">
    <property type="protein sequence ID" value="RFU29470.1"/>
    <property type="molecule type" value="Genomic_DNA"/>
</dbReference>
<feature type="region of interest" description="Disordered" evidence="5">
    <location>
        <begin position="54"/>
        <end position="82"/>
    </location>
</feature>
<reference evidence="6 7" key="1">
    <citation type="submission" date="2018-05" db="EMBL/GenBank/DDBJ databases">
        <title>Draft genome sequence of Scytalidium lignicola DSM 105466, a ubiquitous saprotrophic fungus.</title>
        <authorList>
            <person name="Buettner E."/>
            <person name="Gebauer A.M."/>
            <person name="Hofrichter M."/>
            <person name="Liers C."/>
            <person name="Kellner H."/>
        </authorList>
    </citation>
    <scope>NUCLEOTIDE SEQUENCE [LARGE SCALE GENOMIC DNA]</scope>
    <source>
        <strain evidence="6 7">DSM 105466</strain>
    </source>
</reference>
<feature type="non-terminal residue" evidence="6">
    <location>
        <position position="1"/>
    </location>
</feature>
<dbReference type="OMA" id="HYRFEYG"/>
<dbReference type="GO" id="GO:0000149">
    <property type="term" value="F:SNARE binding"/>
    <property type="evidence" value="ECO:0007669"/>
    <property type="project" value="TreeGrafter"/>
</dbReference>
<proteinExistence type="inferred from homology"/>
<feature type="coiled-coil region" evidence="4">
    <location>
        <begin position="308"/>
        <end position="335"/>
    </location>
</feature>
<dbReference type="PANTHER" id="PTHR15157:SF5">
    <property type="entry name" value="UV RADIATION RESISTANCE-ASSOCIATED GENE PROTEIN"/>
    <property type="match status" value="1"/>
</dbReference>
<dbReference type="Pfam" id="PF10186">
    <property type="entry name" value="ATG14"/>
    <property type="match status" value="1"/>
</dbReference>
<evidence type="ECO:0000313" key="7">
    <source>
        <dbReference type="Proteomes" id="UP000258309"/>
    </source>
</evidence>